<sequence length="422" mass="45980">MSDKDPKVRGANRPKLALHVPEPPFRPGDKPDFSSIKIPAAGSATRPDTSVQAVETHALTTDLVRVLGDDHKAVGPWDPKLDPETLRKILKDMVTVRVFDDRMYRSQRQGKTSFYMKCTGEEAIATATAAALDREDMHFPTYRQQGLLVSRGYPLVTMMNQIYSNKGDPLKGRQLPIMYSDKAYGFFSISGNLGTQFPQAVGWAMGAAIKGDSRIAMGWIGDGATAEGDFHSAMTFAAVYNVPVILAVVNNQWAISSFSGIAGAERATFAQRAVGYGIAGLRVDGNDALAVFAAVKWAAERARSNGGPTLIEFFTYRAEGHSTSDDPSGYRPSDEAKAWPLGDPVERLKSHLIALGEWDEDRHAAMTAEADAAVRAAQKEAEANGILPQQGKDNVGSMFEDVYADVPWHIAEQRDQAVDEMR</sequence>
<keyword evidence="3 4" id="KW-0786">Thiamine pyrophosphate</keyword>
<evidence type="ECO:0000256" key="5">
    <source>
        <dbReference type="SAM" id="MobiDB-lite"/>
    </source>
</evidence>
<accession>A0ABT0S1J1</accession>
<evidence type="ECO:0000256" key="3">
    <source>
        <dbReference type="ARBA" id="ARBA00023052"/>
    </source>
</evidence>
<dbReference type="InterPro" id="IPR029061">
    <property type="entry name" value="THDP-binding"/>
</dbReference>
<feature type="region of interest" description="Disordered" evidence="5">
    <location>
        <begin position="1"/>
        <end position="34"/>
    </location>
</feature>
<comment type="cofactor">
    <cofactor evidence="1 4">
        <name>thiamine diphosphate</name>
        <dbReference type="ChEBI" id="CHEBI:58937"/>
    </cofactor>
</comment>
<dbReference type="RefSeq" id="WP_249831199.1">
    <property type="nucleotide sequence ID" value="NZ_JAMGBE010000002.1"/>
</dbReference>
<dbReference type="SUPFAM" id="SSF52518">
    <property type="entry name" value="Thiamin diphosphate-binding fold (THDP-binding)"/>
    <property type="match status" value="1"/>
</dbReference>
<evidence type="ECO:0000313" key="8">
    <source>
        <dbReference type="EMBL" id="MCL6729722.1"/>
    </source>
</evidence>
<keyword evidence="2 4" id="KW-0560">Oxidoreductase</keyword>
<dbReference type="EMBL" id="JAMGBE010000002">
    <property type="protein sequence ID" value="MCL6729722.1"/>
    <property type="molecule type" value="Genomic_DNA"/>
</dbReference>
<comment type="similarity">
    <text evidence="4">Belongs to the BCKDHA family.</text>
</comment>
<dbReference type="Pfam" id="PF00676">
    <property type="entry name" value="E1_dh"/>
    <property type="match status" value="1"/>
</dbReference>
<organism evidence="8 9">
    <name type="scientific">Sphingomonas hankyongi</name>
    <dbReference type="NCBI Taxonomy" id="2908209"/>
    <lineage>
        <taxon>Bacteria</taxon>
        <taxon>Pseudomonadati</taxon>
        <taxon>Pseudomonadota</taxon>
        <taxon>Alphaproteobacteria</taxon>
        <taxon>Sphingomonadales</taxon>
        <taxon>Sphingomonadaceae</taxon>
        <taxon>Sphingomonas</taxon>
    </lineage>
</organism>
<dbReference type="EC" id="1.2.4.4" evidence="4"/>
<proteinExistence type="inferred from homology"/>
<dbReference type="InterPro" id="IPR001017">
    <property type="entry name" value="DH_E1"/>
</dbReference>
<dbReference type="Proteomes" id="UP001165342">
    <property type="component" value="Unassembled WGS sequence"/>
</dbReference>
<evidence type="ECO:0000259" key="6">
    <source>
        <dbReference type="Pfam" id="PF00676"/>
    </source>
</evidence>
<gene>
    <name evidence="8" type="ORF">LZ538_06595</name>
</gene>
<dbReference type="PANTHER" id="PTHR43380:SF1">
    <property type="entry name" value="2-OXOISOVALERATE DEHYDROGENASE SUBUNIT ALPHA, MITOCHONDRIAL"/>
    <property type="match status" value="1"/>
</dbReference>
<dbReference type="InterPro" id="IPR022593">
    <property type="entry name" value="Oxoisoval_DH_suAlpha_N_dom"/>
</dbReference>
<dbReference type="Pfam" id="PF12573">
    <property type="entry name" value="OxoDH_E1alpha_N"/>
    <property type="match status" value="1"/>
</dbReference>
<evidence type="ECO:0000256" key="4">
    <source>
        <dbReference type="RuleBase" id="RU365014"/>
    </source>
</evidence>
<reference evidence="8" key="1">
    <citation type="submission" date="2022-05" db="EMBL/GenBank/DDBJ databases">
        <authorList>
            <person name="Jo J.-H."/>
            <person name="Im W.-T."/>
        </authorList>
    </citation>
    <scope>NUCLEOTIDE SEQUENCE</scope>
    <source>
        <strain evidence="8">SE220</strain>
    </source>
</reference>
<dbReference type="InterPro" id="IPR050771">
    <property type="entry name" value="Alpha-ketoacid_DH_E1_comp"/>
</dbReference>
<keyword evidence="9" id="KW-1185">Reference proteome</keyword>
<comment type="function">
    <text evidence="4">The branched-chain alpha-keto dehydrogenase complex catalyzes the overall conversion of alpha-keto acids to acyl-CoA and CO(2). It contains multiple copies of three enzymatic components: branched-chain alpha-keto acid decarboxylase (E1), lipoamide acyltransferase (E2) and lipoamide dehydrogenase (E3).</text>
</comment>
<feature type="domain" description="Dehydrogenase E1 component" evidence="6">
    <location>
        <begin position="92"/>
        <end position="387"/>
    </location>
</feature>
<evidence type="ECO:0000259" key="7">
    <source>
        <dbReference type="Pfam" id="PF12573"/>
    </source>
</evidence>
<dbReference type="Gene3D" id="3.40.50.970">
    <property type="match status" value="1"/>
</dbReference>
<evidence type="ECO:0000256" key="2">
    <source>
        <dbReference type="ARBA" id="ARBA00023002"/>
    </source>
</evidence>
<feature type="domain" description="2-oxoisovalerate dehydrogenase E1 alpha subunit N-terminal" evidence="7">
    <location>
        <begin position="14"/>
        <end position="53"/>
    </location>
</feature>
<protein>
    <recommendedName>
        <fullName evidence="4">2-oxoisovalerate dehydrogenase subunit alpha</fullName>
        <ecNumber evidence="4">1.2.4.4</ecNumber>
    </recommendedName>
    <alternativeName>
        <fullName evidence="4">Branched-chain alpha-keto acid dehydrogenase E1 component alpha chain</fullName>
    </alternativeName>
</protein>
<dbReference type="PANTHER" id="PTHR43380">
    <property type="entry name" value="2-OXOISOVALERATE DEHYDROGENASE SUBUNIT ALPHA, MITOCHONDRIAL"/>
    <property type="match status" value="1"/>
</dbReference>
<comment type="caution">
    <text evidence="8">The sequence shown here is derived from an EMBL/GenBank/DDBJ whole genome shotgun (WGS) entry which is preliminary data.</text>
</comment>
<evidence type="ECO:0000313" key="9">
    <source>
        <dbReference type="Proteomes" id="UP001165342"/>
    </source>
</evidence>
<comment type="catalytic activity">
    <reaction evidence="4">
        <text>N(6)-[(R)-lipoyl]-L-lysyl-[protein] + 3-methyl-2-oxobutanoate + H(+) = N(6)-[(R)-S(8)-2-methylpropanoyldihydrolipoyl]-L-lysyl-[protein] + CO2</text>
        <dbReference type="Rhea" id="RHEA:13457"/>
        <dbReference type="Rhea" id="RHEA-COMP:10474"/>
        <dbReference type="Rhea" id="RHEA-COMP:10497"/>
        <dbReference type="ChEBI" id="CHEBI:11851"/>
        <dbReference type="ChEBI" id="CHEBI:15378"/>
        <dbReference type="ChEBI" id="CHEBI:16526"/>
        <dbReference type="ChEBI" id="CHEBI:83099"/>
        <dbReference type="ChEBI" id="CHEBI:83142"/>
        <dbReference type="EC" id="1.2.4.4"/>
    </reaction>
</comment>
<evidence type="ECO:0000256" key="1">
    <source>
        <dbReference type="ARBA" id="ARBA00001964"/>
    </source>
</evidence>
<dbReference type="CDD" id="cd02000">
    <property type="entry name" value="TPP_E1_PDC_ADC_BCADC"/>
    <property type="match status" value="1"/>
</dbReference>
<name>A0ABT0S1J1_9SPHN</name>